<dbReference type="AlphaFoldDB" id="A0AAP8TT09"/>
<dbReference type="Pfam" id="PF10651">
    <property type="entry name" value="BppU_N"/>
    <property type="match status" value="1"/>
</dbReference>
<protein>
    <submittedName>
        <fullName evidence="2">DUF2479 domain-containing protein</fullName>
    </submittedName>
</protein>
<dbReference type="Proteomes" id="UP000242470">
    <property type="component" value="Unassembled WGS sequence"/>
</dbReference>
<feature type="domain" description="BppU N-terminal" evidence="1">
    <location>
        <begin position="18"/>
        <end position="158"/>
    </location>
</feature>
<dbReference type="InterPro" id="IPR018913">
    <property type="entry name" value="BppU_N"/>
</dbReference>
<dbReference type="RefSeq" id="WP_059107694.1">
    <property type="nucleotide sequence ID" value="NZ_AP024589.1"/>
</dbReference>
<evidence type="ECO:0000313" key="2">
    <source>
        <dbReference type="EMBL" id="PNZ67268.1"/>
    </source>
</evidence>
<proteinExistence type="predicted"/>
<reference evidence="2 3" key="1">
    <citation type="submission" date="2017-08" db="EMBL/GenBank/DDBJ databases">
        <title>Draft genome sequences of 64 type strains of genus Staph aureus.</title>
        <authorList>
            <person name="Cole K."/>
            <person name="Golubchik T."/>
            <person name="Russell J."/>
            <person name="Foster D."/>
            <person name="Llewelyn M."/>
            <person name="Wilson D."/>
            <person name="Crook D."/>
            <person name="Paul J."/>
        </authorList>
    </citation>
    <scope>NUCLEOTIDE SEQUENCE [LARGE SCALE GENOMIC DNA]</scope>
    <source>
        <strain evidence="2 3">NCTC 12101</strain>
    </source>
</reference>
<dbReference type="EMBL" id="PPQW01000034">
    <property type="protein sequence ID" value="PNZ67268.1"/>
    <property type="molecule type" value="Genomic_DNA"/>
</dbReference>
<dbReference type="GeneID" id="64981880"/>
<accession>A0AAP8TT09</accession>
<sequence>MELKKIGKIDIKDEPYLKPISDLDIGFYNLDNHTAVLRFYITKDNHPLLVSDKNANTYVYLESKNGSNQIVEDIAYINPMKGLVEITIPIEFLQASTGTSVTGQIYISVNNVDNPSDADTVVLNEFTFDVADSKINKINGATKISYIRMFDELRKHIGEREKDIQEKLDNMEDYITKVEAKTAEGVKEIDTKYKNAYASLSKLGQRNENEINEALNAALSTLNNTANDNYRKVRDIGTKHLRDIRAEKTNIENLLNSKGFVRHETLVALSTDLKQSVNELIPEVSDWITYDLNDDANKDKHYKAKGQNGFNCAYKTIKSRDYKMVSVRVNADTFESGDAIAKLPENIVTHTHTAFIRAVPQKAYGAQVVLEPTGELKVWISNPGEWEVDASHYIYGETCFIE</sequence>
<evidence type="ECO:0000259" key="1">
    <source>
        <dbReference type="Pfam" id="PF10651"/>
    </source>
</evidence>
<dbReference type="Gene3D" id="2.60.40.3350">
    <property type="match status" value="1"/>
</dbReference>
<comment type="caution">
    <text evidence="2">The sequence shown here is derived from an EMBL/GenBank/DDBJ whole genome shotgun (WGS) entry which is preliminary data.</text>
</comment>
<organism evidence="2 3">
    <name type="scientific">Staphylococcus auricularis</name>
    <dbReference type="NCBI Taxonomy" id="29379"/>
    <lineage>
        <taxon>Bacteria</taxon>
        <taxon>Bacillati</taxon>
        <taxon>Bacillota</taxon>
        <taxon>Bacilli</taxon>
        <taxon>Bacillales</taxon>
        <taxon>Staphylococcaceae</taxon>
        <taxon>Staphylococcus</taxon>
    </lineage>
</organism>
<evidence type="ECO:0000313" key="3">
    <source>
        <dbReference type="Proteomes" id="UP000242470"/>
    </source>
</evidence>
<gene>
    <name evidence="2" type="ORF">CD158_06575</name>
</gene>
<name>A0AAP8TT09_9STAP</name>